<dbReference type="GO" id="GO:0003729">
    <property type="term" value="F:mRNA binding"/>
    <property type="evidence" value="ECO:0007669"/>
    <property type="project" value="UniProtKB-UniRule"/>
</dbReference>
<evidence type="ECO:0000259" key="6">
    <source>
        <dbReference type="PROSITE" id="PS50882"/>
    </source>
</evidence>
<feature type="compositionally biased region" description="Low complexity" evidence="5">
    <location>
        <begin position="305"/>
        <end position="326"/>
    </location>
</feature>
<dbReference type="Pfam" id="PF04146">
    <property type="entry name" value="YTH"/>
    <property type="match status" value="1"/>
</dbReference>
<dbReference type="InterPro" id="IPR045168">
    <property type="entry name" value="YTH_prot"/>
</dbReference>
<feature type="region of interest" description="Disordered" evidence="5">
    <location>
        <begin position="9"/>
        <end position="64"/>
    </location>
</feature>
<protein>
    <recommendedName>
        <fullName evidence="4">YTH domain-containing family protein</fullName>
    </recommendedName>
</protein>
<dbReference type="GO" id="GO:0005737">
    <property type="term" value="C:cytoplasm"/>
    <property type="evidence" value="ECO:0007669"/>
    <property type="project" value="UniProtKB-SubCell"/>
</dbReference>
<feature type="domain" description="YTH" evidence="6">
    <location>
        <begin position="474"/>
        <end position="615"/>
    </location>
</feature>
<comment type="subcellular location">
    <subcellularLocation>
        <location evidence="1">Cytoplasm</location>
    </subcellularLocation>
</comment>
<dbReference type="EMBL" id="JAINDJ010000005">
    <property type="protein sequence ID" value="KAG9448087.1"/>
    <property type="molecule type" value="Genomic_DNA"/>
</dbReference>
<evidence type="ECO:0000256" key="1">
    <source>
        <dbReference type="ARBA" id="ARBA00004496"/>
    </source>
</evidence>
<feature type="region of interest" description="Disordered" evidence="5">
    <location>
        <begin position="297"/>
        <end position="356"/>
    </location>
</feature>
<dbReference type="GO" id="GO:0061157">
    <property type="term" value="P:mRNA destabilization"/>
    <property type="evidence" value="ECO:0007669"/>
    <property type="project" value="TreeGrafter"/>
</dbReference>
<comment type="similarity">
    <text evidence="4">Belongs to the YTHDF family.</text>
</comment>
<feature type="region of interest" description="Disordered" evidence="5">
    <location>
        <begin position="401"/>
        <end position="436"/>
    </location>
</feature>
<dbReference type="CDD" id="cd21134">
    <property type="entry name" value="YTH"/>
    <property type="match status" value="1"/>
</dbReference>
<organism evidence="7 8">
    <name type="scientific">Aristolochia fimbriata</name>
    <name type="common">White veined hardy Dutchman's pipe vine</name>
    <dbReference type="NCBI Taxonomy" id="158543"/>
    <lineage>
        <taxon>Eukaryota</taxon>
        <taxon>Viridiplantae</taxon>
        <taxon>Streptophyta</taxon>
        <taxon>Embryophyta</taxon>
        <taxon>Tracheophyta</taxon>
        <taxon>Spermatophyta</taxon>
        <taxon>Magnoliopsida</taxon>
        <taxon>Magnoliidae</taxon>
        <taxon>Piperales</taxon>
        <taxon>Aristolochiaceae</taxon>
        <taxon>Aristolochia</taxon>
    </lineage>
</organism>
<dbReference type="PROSITE" id="PS50882">
    <property type="entry name" value="YTH"/>
    <property type="match status" value="1"/>
</dbReference>
<evidence type="ECO:0000256" key="2">
    <source>
        <dbReference type="ARBA" id="ARBA00022490"/>
    </source>
</evidence>
<dbReference type="Proteomes" id="UP000825729">
    <property type="component" value="Unassembled WGS sequence"/>
</dbReference>
<gene>
    <name evidence="7" type="ORF">H6P81_014215</name>
</gene>
<name>A0AAV7EGX7_ARIFI</name>
<reference evidence="7 8" key="1">
    <citation type="submission" date="2021-07" db="EMBL/GenBank/DDBJ databases">
        <title>The Aristolochia fimbriata genome: insights into angiosperm evolution, floral development and chemical biosynthesis.</title>
        <authorList>
            <person name="Jiao Y."/>
        </authorList>
    </citation>
    <scope>NUCLEOTIDE SEQUENCE [LARGE SCALE GENOMIC DNA]</scope>
    <source>
        <strain evidence="7">IBCAS-2021</strain>
        <tissue evidence="7">Leaf</tissue>
    </source>
</reference>
<evidence type="ECO:0000313" key="7">
    <source>
        <dbReference type="EMBL" id="KAG9448087.1"/>
    </source>
</evidence>
<keyword evidence="2" id="KW-0963">Cytoplasm</keyword>
<keyword evidence="8" id="KW-1185">Reference proteome</keyword>
<sequence>MVGTAIHAEAAAEADAHAPAHAEANARAPAHAEADATAHAPGAATEAVAHGPGGAAAPGPAGASGSTALAPVAEFFFELEKGNQGFFCGDLWCDLMAKEAQPEKPLEAMMKNLKVDTSSEACNGNTAPSKDVNPSDATSCISSTGDATSSMKESEMDQESLVAEQGTYYPSGGYYGYYYPGFDGSFGEWEDQGYFVGTDGVEIQYPAIPSDNGSLYYYAGGVQPGYNAYSPFVPGAVIGVDPQYLGQQPIFPNPGVPQTFASPAYYPSPVPYGEVFPLYPWDSSLFVDGTHGNGFGGGATVSGPKSSFPSGHTFSSSKSAPPSKSSNNVEKKDSPPVLGMPPNNHALKPSTKVPQPGATFSAATVLAKGYFPIPKFQGKGGGLLYPTSPLNVKASERSWVGSEKPKARGRSNGISDFDLLNEQNRGPRTNGAKNMMPGVDPVASDTNSDTNLLSTVIKRDQYNLSDFSTKYEHALFYVIKSYSEDDIHKSIKYGVWASTPNGNKRLDGAYLDAQQKVEEKSFKCPVFLFFSVNASGQFCGVAEMIGRVDFNKNMDFWQQDKWTGFFPVKWHIIKDVPNPQFRHILLENNDNKPVTNSRDTQEVKFPQGIEMLNIFKNYSAKTSILDDFGFYESRQKAMQDKKIRPVTPHVELLQGSVQVAKAVDLKPSVAGQMPNETPIKKINEEAEMATETK</sequence>
<feature type="compositionally biased region" description="Polar residues" evidence="5">
    <location>
        <begin position="135"/>
        <end position="151"/>
    </location>
</feature>
<evidence type="ECO:0000256" key="3">
    <source>
        <dbReference type="ARBA" id="ARBA00022884"/>
    </source>
</evidence>
<evidence type="ECO:0000256" key="5">
    <source>
        <dbReference type="SAM" id="MobiDB-lite"/>
    </source>
</evidence>
<evidence type="ECO:0000313" key="8">
    <source>
        <dbReference type="Proteomes" id="UP000825729"/>
    </source>
</evidence>
<dbReference type="InterPro" id="IPR007275">
    <property type="entry name" value="YTH_domain"/>
</dbReference>
<dbReference type="PANTHER" id="PTHR12357:SF127">
    <property type="entry name" value="YTH DOMAIN-CONTAINING FAMILY PROTEIN"/>
    <property type="match status" value="1"/>
</dbReference>
<dbReference type="Gene3D" id="3.10.590.10">
    <property type="entry name" value="ph1033 like domains"/>
    <property type="match status" value="1"/>
</dbReference>
<dbReference type="PANTHER" id="PTHR12357">
    <property type="entry name" value="YTH YT521-B HOMOLOGY DOMAIN-CONTAINING"/>
    <property type="match status" value="1"/>
</dbReference>
<comment type="caution">
    <text evidence="7">The sequence shown here is derived from an EMBL/GenBank/DDBJ whole genome shotgun (WGS) entry which is preliminary data.</text>
</comment>
<feature type="compositionally biased region" description="Low complexity" evidence="5">
    <location>
        <begin position="37"/>
        <end position="50"/>
    </location>
</feature>
<dbReference type="FunFam" id="3.10.590.10:FF:000001">
    <property type="entry name" value="YTH domain family 1, isoform CRA_a"/>
    <property type="match status" value="1"/>
</dbReference>
<dbReference type="AlphaFoldDB" id="A0AAV7EGX7"/>
<dbReference type="GO" id="GO:1990247">
    <property type="term" value="F:N6-methyladenosine-containing RNA reader activity"/>
    <property type="evidence" value="ECO:0007669"/>
    <property type="project" value="UniProtKB-UniRule"/>
</dbReference>
<keyword evidence="3 4" id="KW-0694">RNA-binding</keyword>
<proteinExistence type="inferred from homology"/>
<comment type="function">
    <text evidence="4">Specifically recognizes and binds N6-methyladenosine (m6A)-containing RNAs, and regulates mRNA stability. M6A is a modification present at internal sites of mRNAs and some non-coding RNAs and plays a role in mRNA stability and processing.</text>
</comment>
<evidence type="ECO:0000256" key="4">
    <source>
        <dbReference type="RuleBase" id="RU369095"/>
    </source>
</evidence>
<feature type="region of interest" description="Disordered" evidence="5">
    <location>
        <begin position="121"/>
        <end position="157"/>
    </location>
</feature>
<accession>A0AAV7EGX7</accession>